<organism evidence="1 2">
    <name type="scientific">Zhenhengia yiwuensis</name>
    <dbReference type="NCBI Taxonomy" id="2763666"/>
    <lineage>
        <taxon>Bacteria</taxon>
        <taxon>Bacillati</taxon>
        <taxon>Bacillota</taxon>
        <taxon>Clostridia</taxon>
        <taxon>Lachnospirales</taxon>
        <taxon>Lachnospiraceae</taxon>
        <taxon>Zhenhengia</taxon>
    </lineage>
</organism>
<evidence type="ECO:0000313" key="1">
    <source>
        <dbReference type="EMBL" id="MBC8581545.1"/>
    </source>
</evidence>
<protein>
    <submittedName>
        <fullName evidence="1">Uncharacterized protein</fullName>
    </submittedName>
</protein>
<comment type="caution">
    <text evidence="1">The sequence shown here is derived from an EMBL/GenBank/DDBJ whole genome shotgun (WGS) entry which is preliminary data.</text>
</comment>
<dbReference type="RefSeq" id="WP_249334515.1">
    <property type="nucleotide sequence ID" value="NZ_JACRSY010000058.1"/>
</dbReference>
<name>A0A926EM19_9FIRM</name>
<evidence type="ECO:0000313" key="2">
    <source>
        <dbReference type="Proteomes" id="UP000655830"/>
    </source>
</evidence>
<gene>
    <name evidence="1" type="ORF">H8718_18845</name>
</gene>
<dbReference type="AlphaFoldDB" id="A0A926EM19"/>
<dbReference type="EMBL" id="JACRSY010000058">
    <property type="protein sequence ID" value="MBC8581545.1"/>
    <property type="molecule type" value="Genomic_DNA"/>
</dbReference>
<reference evidence="1" key="1">
    <citation type="submission" date="2020-08" db="EMBL/GenBank/DDBJ databases">
        <title>Genome public.</title>
        <authorList>
            <person name="Liu C."/>
            <person name="Sun Q."/>
        </authorList>
    </citation>
    <scope>NUCLEOTIDE SEQUENCE</scope>
    <source>
        <strain evidence="1">NSJ-12</strain>
    </source>
</reference>
<keyword evidence="2" id="KW-1185">Reference proteome</keyword>
<dbReference type="Proteomes" id="UP000655830">
    <property type="component" value="Unassembled WGS sequence"/>
</dbReference>
<proteinExistence type="predicted"/>
<sequence length="164" mass="18988">MADSAEERVMQNLKTIEEWALQGMSQKEMAELLGIGESTFRKIKKQNVALLAVLKQCANTRKKIMEEQVKSVEVSLFQRAKGYDRIEKVPIKVKEEYYNKDGKKCSIERVEIVEKVIHIPADVQAAKFVLTNKAKKEWLDNPHKVENDKENLKLKKQELQNKGF</sequence>
<accession>A0A926EM19</accession>